<dbReference type="AlphaFoldDB" id="A0A508X8G3"/>
<protein>
    <submittedName>
        <fullName evidence="1">Uncharacterized protein</fullName>
    </submittedName>
</protein>
<name>A0A508X8G3_9HYPH</name>
<dbReference type="EMBL" id="CABFNB010000125">
    <property type="protein sequence ID" value="VTZ64360.1"/>
    <property type="molecule type" value="Genomic_DNA"/>
</dbReference>
<accession>A0A508X8G3</accession>
<organism evidence="1">
    <name type="scientific">Sinorhizobium medicae</name>
    <dbReference type="NCBI Taxonomy" id="110321"/>
    <lineage>
        <taxon>Bacteria</taxon>
        <taxon>Pseudomonadati</taxon>
        <taxon>Pseudomonadota</taxon>
        <taxon>Alphaproteobacteria</taxon>
        <taxon>Hyphomicrobiales</taxon>
        <taxon>Rhizobiaceae</taxon>
        <taxon>Sinorhizobium/Ensifer group</taxon>
        <taxon>Sinorhizobium</taxon>
    </lineage>
</organism>
<gene>
    <name evidence="1" type="ORF">EMEDMD4_570240</name>
</gene>
<reference evidence="1" key="1">
    <citation type="submission" date="2019-06" db="EMBL/GenBank/DDBJ databases">
        <authorList>
            <person name="Le Quere A."/>
            <person name="Colella S."/>
        </authorList>
    </citation>
    <scope>NUCLEOTIDE SEQUENCE</scope>
    <source>
        <strain evidence="1">EmedicaeMD41</strain>
    </source>
</reference>
<sequence>MQANLLIVSRSRAGAPRLENRAVGKVAADVTLRFSRQKTIAKSRFLEIDSESTPFTPSRMRCGALFFVFWVLTRSRSQQLLFCRA</sequence>
<dbReference type="Proteomes" id="UP000507954">
    <property type="component" value="Unassembled WGS sequence"/>
</dbReference>
<evidence type="ECO:0000313" key="1">
    <source>
        <dbReference type="EMBL" id="VTZ64360.1"/>
    </source>
</evidence>
<proteinExistence type="predicted"/>